<keyword evidence="1" id="KW-0175">Coiled coil</keyword>
<dbReference type="AlphaFoldDB" id="A0A552EYX7"/>
<keyword evidence="2" id="KW-0472">Membrane</keyword>
<comment type="caution">
    <text evidence="3">The sequence shown here is derived from an EMBL/GenBank/DDBJ whole genome shotgun (WGS) entry which is preliminary data.</text>
</comment>
<evidence type="ECO:0000313" key="4">
    <source>
        <dbReference type="Proteomes" id="UP000315113"/>
    </source>
</evidence>
<evidence type="ECO:0000313" key="3">
    <source>
        <dbReference type="EMBL" id="TRU39675.1"/>
    </source>
</evidence>
<evidence type="ECO:0000256" key="2">
    <source>
        <dbReference type="SAM" id="Phobius"/>
    </source>
</evidence>
<keyword evidence="2" id="KW-0812">Transmembrane</keyword>
<evidence type="ECO:0000256" key="1">
    <source>
        <dbReference type="SAM" id="Coils"/>
    </source>
</evidence>
<sequence length="95" mass="11023">MEGIKKQKEAEMLKKKPTEKSFKWENKVQAFSTLILTTIAIISIVFNLGKAQEKLENLEAEKKTITTEIKEINASLKTFYTREDAEKDFAIRDRL</sequence>
<proteinExistence type="predicted"/>
<gene>
    <name evidence="3" type="ORF">EWV78_02680</name>
</gene>
<organism evidence="3 4">
    <name type="scientific">Microcystis aeruginosa Ma_MB_F_20061100_S20D</name>
    <dbReference type="NCBI Taxonomy" id="2486253"/>
    <lineage>
        <taxon>Bacteria</taxon>
        <taxon>Bacillati</taxon>
        <taxon>Cyanobacteriota</taxon>
        <taxon>Cyanophyceae</taxon>
        <taxon>Oscillatoriophycideae</taxon>
        <taxon>Chroococcales</taxon>
        <taxon>Microcystaceae</taxon>
        <taxon>Microcystis</taxon>
    </lineage>
</organism>
<protein>
    <submittedName>
        <fullName evidence="3">Uncharacterized protein</fullName>
    </submittedName>
</protein>
<dbReference type="Proteomes" id="UP000315113">
    <property type="component" value="Unassembled WGS sequence"/>
</dbReference>
<keyword evidence="2" id="KW-1133">Transmembrane helix</keyword>
<name>A0A552EYX7_MICAE</name>
<reference evidence="3 4" key="1">
    <citation type="submission" date="2019-01" db="EMBL/GenBank/DDBJ databases">
        <title>Coherence of Microcystis species and biogeography revealed through population genomics.</title>
        <authorList>
            <person name="Perez-Carrascal O.M."/>
            <person name="Terrat Y."/>
            <person name="Giani A."/>
            <person name="Fortin N."/>
            <person name="Tromas N."/>
            <person name="Shapiro B.J."/>
        </authorList>
    </citation>
    <scope>NUCLEOTIDE SEQUENCE [LARGE SCALE GENOMIC DNA]</scope>
    <source>
        <strain evidence="3">Ma_MB_F_20061100_S20D</strain>
    </source>
</reference>
<dbReference type="EMBL" id="SFBH01000019">
    <property type="protein sequence ID" value="TRU39675.1"/>
    <property type="molecule type" value="Genomic_DNA"/>
</dbReference>
<feature type="transmembrane region" description="Helical" evidence="2">
    <location>
        <begin position="28"/>
        <end position="48"/>
    </location>
</feature>
<feature type="coiled-coil region" evidence="1">
    <location>
        <begin position="48"/>
        <end position="75"/>
    </location>
</feature>
<accession>A0A552EYX7</accession>